<evidence type="ECO:0000313" key="1">
    <source>
        <dbReference type="EMBL" id="KZB93521.1"/>
    </source>
</evidence>
<dbReference type="Proteomes" id="UP000078460">
    <property type="component" value="Unassembled WGS sequence"/>
</dbReference>
<sequence length="137" mass="14775">MADIHDLPVMTEADAKALGFAGFNNVPHKPIDLPDGPFTITVKTSDGRRATFCFMPYGDGPARFVDIQFHDRGTSIPNANGGQMPTFNSFCITKGGRHIVDTRALTEDIKPSIMVLLLDTAVEEQDRAAILAGQGVT</sequence>
<dbReference type="EMBL" id="LQCK02000068">
    <property type="protein sequence ID" value="KZB93521.1"/>
    <property type="molecule type" value="Genomic_DNA"/>
</dbReference>
<evidence type="ECO:0000313" key="2">
    <source>
        <dbReference type="Proteomes" id="UP000078460"/>
    </source>
</evidence>
<name>A0A175XYU7_9SPHN</name>
<accession>A0A175XYU7</accession>
<dbReference type="STRING" id="621456.BJP26_14450"/>
<reference evidence="1" key="1">
    <citation type="submission" date="2016-03" db="EMBL/GenBank/DDBJ databases">
        <title>Sphingomonas melonis TY, whole genome shotgun sequencing.</title>
        <authorList>
            <person name="Wang H."/>
            <person name="Zhu P."/>
        </authorList>
    </citation>
    <scope>NUCLEOTIDE SEQUENCE [LARGE SCALE GENOMIC DNA]</scope>
    <source>
        <strain evidence="1">TY</strain>
    </source>
</reference>
<dbReference type="KEGG" id="smy:BJP26_14450"/>
<proteinExistence type="predicted"/>
<dbReference type="AlphaFoldDB" id="A0A175XYU7"/>
<dbReference type="OrthoDB" id="7473377at2"/>
<comment type="caution">
    <text evidence="1">The sequence shown here is derived from an EMBL/GenBank/DDBJ whole genome shotgun (WGS) entry which is preliminary data.</text>
</comment>
<organism evidence="1 2">
    <name type="scientific">Sphingomonas melonis TY</name>
    <dbReference type="NCBI Taxonomy" id="621456"/>
    <lineage>
        <taxon>Bacteria</taxon>
        <taxon>Pseudomonadati</taxon>
        <taxon>Pseudomonadota</taxon>
        <taxon>Alphaproteobacteria</taxon>
        <taxon>Sphingomonadales</taxon>
        <taxon>Sphingomonadaceae</taxon>
        <taxon>Sphingomonas</taxon>
    </lineage>
</organism>
<gene>
    <name evidence="1" type="ORF">AVM11_11645</name>
</gene>
<protein>
    <submittedName>
        <fullName evidence="1">Uncharacterized protein</fullName>
    </submittedName>
</protein>
<dbReference type="RefSeq" id="WP_062126018.1">
    <property type="nucleotide sequence ID" value="NZ_CP017578.1"/>
</dbReference>
<keyword evidence="2" id="KW-1185">Reference proteome</keyword>